<sequence>MPRTPADLTDDGRAFLTDRHLATLTTLRADGTPHVTPVGFTWDADAGLARVICGGGSQKALNARRAGRAALCQVDGGRWLTLEGPVTVSDDPDAVADGVARYAARYREPRVNPTRVVLQIAVTRLLGSPAFLGPR</sequence>
<feature type="domain" description="Pyridoxamine 5'-phosphate oxidase N-terminal" evidence="2">
    <location>
        <begin position="9"/>
        <end position="125"/>
    </location>
</feature>
<keyword evidence="1 3" id="KW-0560">Oxidoreductase</keyword>
<dbReference type="InterPro" id="IPR011576">
    <property type="entry name" value="Pyridox_Oxase_N"/>
</dbReference>
<dbReference type="PANTHER" id="PTHR35176">
    <property type="entry name" value="HEME OXYGENASE HI_0854-RELATED"/>
    <property type="match status" value="1"/>
</dbReference>
<dbReference type="InterPro" id="IPR019920">
    <property type="entry name" value="F420-binding_dom_put"/>
</dbReference>
<dbReference type="NCBIfam" id="TIGR03618">
    <property type="entry name" value="Rv1155_F420"/>
    <property type="match status" value="1"/>
</dbReference>
<evidence type="ECO:0000256" key="1">
    <source>
        <dbReference type="ARBA" id="ARBA00023002"/>
    </source>
</evidence>
<organism evidence="3">
    <name type="scientific">Paraconexibacter sp. AEG42_29</name>
    <dbReference type="NCBI Taxonomy" id="2997339"/>
    <lineage>
        <taxon>Bacteria</taxon>
        <taxon>Bacillati</taxon>
        <taxon>Actinomycetota</taxon>
        <taxon>Thermoleophilia</taxon>
        <taxon>Solirubrobacterales</taxon>
        <taxon>Paraconexibacteraceae</taxon>
        <taxon>Paraconexibacter</taxon>
    </lineage>
</organism>
<reference evidence="3" key="1">
    <citation type="submission" date="2022-12" db="EMBL/GenBank/DDBJ databases">
        <title>Paraconexibacter alkalitolerans sp. nov. and Baekduia alba sp. nov., isolated from soil and emended description of the genera Paraconexibacter (Chun et al., 2020) and Baekduia (An et al., 2020).</title>
        <authorList>
            <person name="Vieira S."/>
            <person name="Huber K.J."/>
            <person name="Geppert A."/>
            <person name="Wolf J."/>
            <person name="Neumann-Schaal M."/>
            <person name="Muesken M."/>
            <person name="Overmann J."/>
        </authorList>
    </citation>
    <scope>NUCLEOTIDE SEQUENCE</scope>
    <source>
        <strain evidence="3">AEG42_29</strain>
    </source>
</reference>
<dbReference type="AlphaFoldDB" id="A0AAU7ANY2"/>
<evidence type="ECO:0000259" key="2">
    <source>
        <dbReference type="Pfam" id="PF01243"/>
    </source>
</evidence>
<dbReference type="EC" id="1.3.98.-" evidence="3"/>
<protein>
    <submittedName>
        <fullName evidence="3">F420H(2)-dependent biliverdin reductase</fullName>
        <ecNumber evidence="3">1.3.98.-</ecNumber>
    </submittedName>
</protein>
<gene>
    <name evidence="3" type="ORF">DSM112329_00206</name>
</gene>
<dbReference type="KEGG" id="parq:DSM112329_00206"/>
<evidence type="ECO:0000313" key="3">
    <source>
        <dbReference type="EMBL" id="XAY03391.1"/>
    </source>
</evidence>
<dbReference type="Pfam" id="PF01243">
    <property type="entry name" value="PNPOx_N"/>
    <property type="match status" value="1"/>
</dbReference>
<proteinExistence type="predicted"/>
<dbReference type="Gene3D" id="2.30.110.10">
    <property type="entry name" value="Electron Transport, Fmn-binding Protein, Chain A"/>
    <property type="match status" value="1"/>
</dbReference>
<dbReference type="PANTHER" id="PTHR35176:SF1">
    <property type="entry name" value="F420H(2)-DEPENDENT BILIVERDIN REDUCTASE"/>
    <property type="match status" value="1"/>
</dbReference>
<dbReference type="GO" id="GO:0016627">
    <property type="term" value="F:oxidoreductase activity, acting on the CH-CH group of donors"/>
    <property type="evidence" value="ECO:0007669"/>
    <property type="project" value="TreeGrafter"/>
</dbReference>
<dbReference type="GO" id="GO:0005829">
    <property type="term" value="C:cytosol"/>
    <property type="evidence" value="ECO:0007669"/>
    <property type="project" value="TreeGrafter"/>
</dbReference>
<dbReference type="SUPFAM" id="SSF50475">
    <property type="entry name" value="FMN-binding split barrel"/>
    <property type="match status" value="1"/>
</dbReference>
<accession>A0AAU7ANY2</accession>
<dbReference type="EMBL" id="CP114014">
    <property type="protein sequence ID" value="XAY03391.1"/>
    <property type="molecule type" value="Genomic_DNA"/>
</dbReference>
<dbReference type="RefSeq" id="WP_354699949.1">
    <property type="nucleotide sequence ID" value="NZ_CP114014.1"/>
</dbReference>
<dbReference type="GO" id="GO:0070967">
    <property type="term" value="F:coenzyme F420 binding"/>
    <property type="evidence" value="ECO:0007669"/>
    <property type="project" value="TreeGrafter"/>
</dbReference>
<dbReference type="InterPro" id="IPR012349">
    <property type="entry name" value="Split_barrel_FMN-bd"/>
</dbReference>
<dbReference type="InterPro" id="IPR052019">
    <property type="entry name" value="F420H2_bilvrd_red/Heme_oxyg"/>
</dbReference>
<name>A0AAU7ANY2_9ACTN</name>